<dbReference type="CDD" id="cd03293">
    <property type="entry name" value="ABC_NrtD_SsuB_transporters"/>
    <property type="match status" value="1"/>
</dbReference>
<dbReference type="Gene3D" id="3.40.50.300">
    <property type="entry name" value="P-loop containing nucleotide triphosphate hydrolases"/>
    <property type="match status" value="1"/>
</dbReference>
<dbReference type="InterPro" id="IPR050166">
    <property type="entry name" value="ABC_transporter_ATP-bind"/>
</dbReference>
<dbReference type="InterPro" id="IPR003439">
    <property type="entry name" value="ABC_transporter-like_ATP-bd"/>
</dbReference>
<sequence>MPDSPTAEVILTASDLTYTYPSGVQALGGVDLTVRKGEIVSVVGPSGCGKSTLLSLVTRFAQPTSGTLEWSPEITERVRRRGGHLLSMVFQRDTIFPWRTVRKNVQFGMESLKLDPAEKTRRTESLLALGGLAATADSYPRALSGGMRRRLALLMALSVHPEVLLLDEPFAALDEPTRVELTGEVLELARRAEISVLLVTHDLAEAISLSDRVVVMSNRPARIRRVVDVPLGRDRDIIALRETPEYGELYRELWHELWAAIEDKATEGTVS</sequence>
<dbReference type="AlphaFoldDB" id="A0A5C4LZA7"/>
<evidence type="ECO:0000256" key="1">
    <source>
        <dbReference type="ARBA" id="ARBA00022448"/>
    </source>
</evidence>
<dbReference type="PANTHER" id="PTHR42788">
    <property type="entry name" value="TAURINE IMPORT ATP-BINDING PROTEIN-RELATED"/>
    <property type="match status" value="1"/>
</dbReference>
<dbReference type="SUPFAM" id="SSF52540">
    <property type="entry name" value="P-loop containing nucleoside triphosphate hydrolases"/>
    <property type="match status" value="1"/>
</dbReference>
<organism evidence="5 6">
    <name type="scientific">Amycolatopsis alkalitolerans</name>
    <dbReference type="NCBI Taxonomy" id="2547244"/>
    <lineage>
        <taxon>Bacteria</taxon>
        <taxon>Bacillati</taxon>
        <taxon>Actinomycetota</taxon>
        <taxon>Actinomycetes</taxon>
        <taxon>Pseudonocardiales</taxon>
        <taxon>Pseudonocardiaceae</taxon>
        <taxon>Amycolatopsis</taxon>
    </lineage>
</organism>
<keyword evidence="2" id="KW-0547">Nucleotide-binding</keyword>
<gene>
    <name evidence="5" type="ORF">FG385_16230</name>
</gene>
<dbReference type="PROSITE" id="PS50893">
    <property type="entry name" value="ABC_TRANSPORTER_2"/>
    <property type="match status" value="1"/>
</dbReference>
<name>A0A5C4LZA7_9PSEU</name>
<proteinExistence type="predicted"/>
<evidence type="ECO:0000313" key="6">
    <source>
        <dbReference type="Proteomes" id="UP000305546"/>
    </source>
</evidence>
<comment type="caution">
    <text evidence="5">The sequence shown here is derived from an EMBL/GenBank/DDBJ whole genome shotgun (WGS) entry which is preliminary data.</text>
</comment>
<dbReference type="PROSITE" id="PS00211">
    <property type="entry name" value="ABC_TRANSPORTER_1"/>
    <property type="match status" value="1"/>
</dbReference>
<keyword evidence="6" id="KW-1185">Reference proteome</keyword>
<keyword evidence="3 5" id="KW-0067">ATP-binding</keyword>
<dbReference type="OrthoDB" id="8773773at2"/>
<dbReference type="GO" id="GO:0016887">
    <property type="term" value="F:ATP hydrolysis activity"/>
    <property type="evidence" value="ECO:0007669"/>
    <property type="project" value="InterPro"/>
</dbReference>
<dbReference type="Pfam" id="PF00005">
    <property type="entry name" value="ABC_tran"/>
    <property type="match status" value="1"/>
</dbReference>
<feature type="domain" description="ABC transporter" evidence="4">
    <location>
        <begin position="11"/>
        <end position="243"/>
    </location>
</feature>
<dbReference type="EMBL" id="VDFW01000012">
    <property type="protein sequence ID" value="TNC25187.1"/>
    <property type="molecule type" value="Genomic_DNA"/>
</dbReference>
<dbReference type="Proteomes" id="UP000305546">
    <property type="component" value="Unassembled WGS sequence"/>
</dbReference>
<dbReference type="PANTHER" id="PTHR42788:SF13">
    <property type="entry name" value="ALIPHATIC SULFONATES IMPORT ATP-BINDING PROTEIN SSUB"/>
    <property type="match status" value="1"/>
</dbReference>
<keyword evidence="1" id="KW-0813">Transport</keyword>
<dbReference type="InterPro" id="IPR017871">
    <property type="entry name" value="ABC_transporter-like_CS"/>
</dbReference>
<dbReference type="InterPro" id="IPR027417">
    <property type="entry name" value="P-loop_NTPase"/>
</dbReference>
<dbReference type="SMART" id="SM00382">
    <property type="entry name" value="AAA"/>
    <property type="match status" value="1"/>
</dbReference>
<evidence type="ECO:0000256" key="3">
    <source>
        <dbReference type="ARBA" id="ARBA00022840"/>
    </source>
</evidence>
<dbReference type="RefSeq" id="WP_139097575.1">
    <property type="nucleotide sequence ID" value="NZ_VDFW01000012.1"/>
</dbReference>
<evidence type="ECO:0000313" key="5">
    <source>
        <dbReference type="EMBL" id="TNC25187.1"/>
    </source>
</evidence>
<evidence type="ECO:0000256" key="2">
    <source>
        <dbReference type="ARBA" id="ARBA00022741"/>
    </source>
</evidence>
<reference evidence="5 6" key="1">
    <citation type="submission" date="2019-06" db="EMBL/GenBank/DDBJ databases">
        <title>Amycolatopsis alkalitolerans sp. nov., isolated from Gastrodia elata Blume.</title>
        <authorList>
            <person name="Narsing Rao M.P."/>
            <person name="Li W.J."/>
        </authorList>
    </citation>
    <scope>NUCLEOTIDE SEQUENCE [LARGE SCALE GENOMIC DNA]</scope>
    <source>
        <strain evidence="5 6">SYSUP0005</strain>
    </source>
</reference>
<dbReference type="GO" id="GO:0005524">
    <property type="term" value="F:ATP binding"/>
    <property type="evidence" value="ECO:0007669"/>
    <property type="project" value="UniProtKB-KW"/>
</dbReference>
<dbReference type="InterPro" id="IPR003593">
    <property type="entry name" value="AAA+_ATPase"/>
</dbReference>
<evidence type="ECO:0000259" key="4">
    <source>
        <dbReference type="PROSITE" id="PS50893"/>
    </source>
</evidence>
<accession>A0A5C4LZA7</accession>
<protein>
    <submittedName>
        <fullName evidence="5">ABC transporter ATP-binding protein</fullName>
    </submittedName>
</protein>